<dbReference type="SUPFAM" id="SSF53098">
    <property type="entry name" value="Ribonuclease H-like"/>
    <property type="match status" value="1"/>
</dbReference>
<feature type="non-terminal residue" evidence="1">
    <location>
        <position position="1"/>
    </location>
</feature>
<dbReference type="EMBL" id="JANVFU010000007">
    <property type="protein sequence ID" value="KAJ3744281.1"/>
    <property type="molecule type" value="Genomic_DNA"/>
</dbReference>
<evidence type="ECO:0000313" key="1">
    <source>
        <dbReference type="EMBL" id="KAJ3744281.1"/>
    </source>
</evidence>
<name>A0A9W8TXE6_9AGAR</name>
<reference evidence="1 2" key="1">
    <citation type="journal article" date="2023" name="Proc. Natl. Acad. Sci. U.S.A.">
        <title>A global phylogenomic analysis of the shiitake genus Lentinula.</title>
        <authorList>
            <person name="Sierra-Patev S."/>
            <person name="Min B."/>
            <person name="Naranjo-Ortiz M."/>
            <person name="Looney B."/>
            <person name="Konkel Z."/>
            <person name="Slot J.C."/>
            <person name="Sakamoto Y."/>
            <person name="Steenwyk J.L."/>
            <person name="Rokas A."/>
            <person name="Carro J."/>
            <person name="Camarero S."/>
            <person name="Ferreira P."/>
            <person name="Molpeceres G."/>
            <person name="Ruiz-Duenas F.J."/>
            <person name="Serrano A."/>
            <person name="Henrissat B."/>
            <person name="Drula E."/>
            <person name="Hughes K.W."/>
            <person name="Mata J.L."/>
            <person name="Ishikawa N.K."/>
            <person name="Vargas-Isla R."/>
            <person name="Ushijima S."/>
            <person name="Smith C.A."/>
            <person name="Donoghue J."/>
            <person name="Ahrendt S."/>
            <person name="Andreopoulos W."/>
            <person name="He G."/>
            <person name="LaButti K."/>
            <person name="Lipzen A."/>
            <person name="Ng V."/>
            <person name="Riley R."/>
            <person name="Sandor L."/>
            <person name="Barry K."/>
            <person name="Martinez A.T."/>
            <person name="Xiao Y."/>
            <person name="Gibbons J.G."/>
            <person name="Terashima K."/>
            <person name="Grigoriev I.V."/>
            <person name="Hibbett D."/>
        </authorList>
    </citation>
    <scope>NUCLEOTIDE SEQUENCE [LARGE SCALE GENOMIC DNA]</scope>
    <source>
        <strain evidence="1 2">TFB7810</strain>
    </source>
</reference>
<evidence type="ECO:0000313" key="2">
    <source>
        <dbReference type="Proteomes" id="UP001142393"/>
    </source>
</evidence>
<keyword evidence="2" id="KW-1185">Reference proteome</keyword>
<accession>A0A9W8TXE6</accession>
<proteinExistence type="predicted"/>
<dbReference type="AlphaFoldDB" id="A0A9W8TXE6"/>
<dbReference type="Proteomes" id="UP001142393">
    <property type="component" value="Unassembled WGS sequence"/>
</dbReference>
<gene>
    <name evidence="1" type="ORF">DFH05DRAFT_1616449</name>
</gene>
<sequence>MAGDGGPQVRGARAHVQSVWLWILGIWDPSHNLNLYMKDIGKLFKELDFVLVVGHSFHRIANYFGKSNYGTWHLTAEHEKQKISRGIESTTDTRFSSAYYQALSVQRCMPAISKCYSDGNLSFNTAATKKLRVYIDLESDEHHQFMRDLSKFFVHLLEPGANAIKILEGSTVNCADVFYCWVAIAYQQESVFASRSSIERFRLDVLNAYNQRFNQMMSRSSHKIFLI</sequence>
<organism evidence="1 2">
    <name type="scientific">Lentinula detonsa</name>
    <dbReference type="NCBI Taxonomy" id="2804962"/>
    <lineage>
        <taxon>Eukaryota</taxon>
        <taxon>Fungi</taxon>
        <taxon>Dikarya</taxon>
        <taxon>Basidiomycota</taxon>
        <taxon>Agaricomycotina</taxon>
        <taxon>Agaricomycetes</taxon>
        <taxon>Agaricomycetidae</taxon>
        <taxon>Agaricales</taxon>
        <taxon>Marasmiineae</taxon>
        <taxon>Omphalotaceae</taxon>
        <taxon>Lentinula</taxon>
    </lineage>
</organism>
<comment type="caution">
    <text evidence="1">The sequence shown here is derived from an EMBL/GenBank/DDBJ whole genome shotgun (WGS) entry which is preliminary data.</text>
</comment>
<dbReference type="InterPro" id="IPR012337">
    <property type="entry name" value="RNaseH-like_sf"/>
</dbReference>
<protein>
    <submittedName>
        <fullName evidence="1">Uncharacterized protein</fullName>
    </submittedName>
</protein>